<sequence>MCLILLAFRHHPEYPLVVTANRDEFHARPAAPVAFWPDAPQVAGGRDLEAGGTWLGITREGRFAAVTNVREPRATPPPQPASRGELVSRYLTGSEHPAGFLARLPETATRYRGFNLLAGDLRNLHYFSNRGGGTAPLGPGIHGLSNHRLNTPWPKVTGGCAALAVALERAGGAAPLLESLLALLADETVAPDAHLPDTGVGADRERLLSPRFIRGSDYGTRSSTALVVTGSGEVWLRERRFGPDGEIRGEELLRFPLRPGYPAAPPPV</sequence>
<name>A0A369BLC0_9GAMM</name>
<dbReference type="RefSeq" id="WP_114281287.1">
    <property type="nucleotide sequence ID" value="NZ_QPJY01000018.1"/>
</dbReference>
<reference evidence="1 2" key="1">
    <citation type="submission" date="2018-07" db="EMBL/GenBank/DDBJ databases">
        <title>Genomic Encyclopedia of Type Strains, Phase IV (KMG-IV): sequencing the most valuable type-strain genomes for metagenomic binning, comparative biology and taxonomic classification.</title>
        <authorList>
            <person name="Goeker M."/>
        </authorList>
    </citation>
    <scope>NUCLEOTIDE SEQUENCE [LARGE SCALE GENOMIC DNA]</scope>
    <source>
        <strain evidence="1 2">DSM 26407</strain>
    </source>
</reference>
<dbReference type="InterPro" id="IPR008551">
    <property type="entry name" value="TANGO2"/>
</dbReference>
<keyword evidence="2" id="KW-1185">Reference proteome</keyword>
<organism evidence="1 2">
    <name type="scientific">Thioalbus denitrificans</name>
    <dbReference type="NCBI Taxonomy" id="547122"/>
    <lineage>
        <taxon>Bacteria</taxon>
        <taxon>Pseudomonadati</taxon>
        <taxon>Pseudomonadota</taxon>
        <taxon>Gammaproteobacteria</taxon>
        <taxon>Chromatiales</taxon>
        <taxon>Ectothiorhodospiraceae</taxon>
        <taxon>Thioalbus</taxon>
    </lineage>
</organism>
<dbReference type="AlphaFoldDB" id="A0A369BLC0"/>
<dbReference type="Pfam" id="PF05742">
    <property type="entry name" value="TANGO2"/>
    <property type="match status" value="1"/>
</dbReference>
<accession>A0A369BLC0</accession>
<protein>
    <submittedName>
        <fullName evidence="1">Uncharacterized protein with NRDE domain</fullName>
    </submittedName>
</protein>
<dbReference type="Proteomes" id="UP000252707">
    <property type="component" value="Unassembled WGS sequence"/>
</dbReference>
<evidence type="ECO:0000313" key="1">
    <source>
        <dbReference type="EMBL" id="RCX22389.1"/>
    </source>
</evidence>
<proteinExistence type="predicted"/>
<evidence type="ECO:0000313" key="2">
    <source>
        <dbReference type="Proteomes" id="UP000252707"/>
    </source>
</evidence>
<dbReference type="OrthoDB" id="4380123at2"/>
<comment type="caution">
    <text evidence="1">The sequence shown here is derived from an EMBL/GenBank/DDBJ whole genome shotgun (WGS) entry which is preliminary data.</text>
</comment>
<dbReference type="PANTHER" id="PTHR17985">
    <property type="entry name" value="SER/THR-RICH PROTEIN T10 IN DGCR REGION"/>
    <property type="match status" value="1"/>
</dbReference>
<dbReference type="EMBL" id="QPJY01000018">
    <property type="protein sequence ID" value="RCX22389.1"/>
    <property type="molecule type" value="Genomic_DNA"/>
</dbReference>
<dbReference type="PANTHER" id="PTHR17985:SF8">
    <property type="entry name" value="TRANSPORT AND GOLGI ORGANIZATION PROTEIN 2 HOMOLOG"/>
    <property type="match status" value="1"/>
</dbReference>
<gene>
    <name evidence="1" type="ORF">DFQ59_1182</name>
</gene>